<sequence>MKISELSEGIFQNIDGHVYVVECCENGMKKVYATHLERFLSDNEIDEIEVINEPTK</sequence>
<gene>
    <name evidence="1" type="ORF">CPJCM30710_26620</name>
</gene>
<reference evidence="1" key="1">
    <citation type="submission" date="2021-03" db="EMBL/GenBank/DDBJ databases">
        <title>Taxonomic study of Clostridium polyendosporum from meadow-gley soil under rice.</title>
        <authorList>
            <person name="Kobayashi H."/>
            <person name="Tanizawa Y."/>
            <person name="Yagura M."/>
        </authorList>
    </citation>
    <scope>NUCLEOTIDE SEQUENCE</scope>
    <source>
        <strain evidence="1">JCM 30710</strain>
    </source>
</reference>
<dbReference type="Proteomes" id="UP000679179">
    <property type="component" value="Unassembled WGS sequence"/>
</dbReference>
<dbReference type="RefSeq" id="WP_212904677.1">
    <property type="nucleotide sequence ID" value="NZ_BOPZ01000025.1"/>
</dbReference>
<evidence type="ECO:0000313" key="1">
    <source>
        <dbReference type="EMBL" id="GIM29996.1"/>
    </source>
</evidence>
<evidence type="ECO:0000313" key="2">
    <source>
        <dbReference type="Proteomes" id="UP000679179"/>
    </source>
</evidence>
<organism evidence="1 2">
    <name type="scientific">Clostridium polyendosporum</name>
    <dbReference type="NCBI Taxonomy" id="69208"/>
    <lineage>
        <taxon>Bacteria</taxon>
        <taxon>Bacillati</taxon>
        <taxon>Bacillota</taxon>
        <taxon>Clostridia</taxon>
        <taxon>Eubacteriales</taxon>
        <taxon>Clostridiaceae</taxon>
        <taxon>Clostridium</taxon>
    </lineage>
</organism>
<accession>A0A919S276</accession>
<name>A0A919S276_9CLOT</name>
<protein>
    <submittedName>
        <fullName evidence="1">Uncharacterized protein</fullName>
    </submittedName>
</protein>
<dbReference type="AlphaFoldDB" id="A0A919S276"/>
<comment type="caution">
    <text evidence="1">The sequence shown here is derived from an EMBL/GenBank/DDBJ whole genome shotgun (WGS) entry which is preliminary data.</text>
</comment>
<dbReference type="EMBL" id="BOPZ01000025">
    <property type="protein sequence ID" value="GIM29996.1"/>
    <property type="molecule type" value="Genomic_DNA"/>
</dbReference>
<proteinExistence type="predicted"/>
<keyword evidence="2" id="KW-1185">Reference proteome</keyword>